<evidence type="ECO:0000313" key="2">
    <source>
        <dbReference type="Proteomes" id="UP000639606"/>
    </source>
</evidence>
<reference evidence="1" key="1">
    <citation type="journal article" date="2014" name="Int. J. Syst. Evol. Microbiol.">
        <title>Complete genome sequence of Corynebacterium casei LMG S-19264T (=DSM 44701T), isolated from a smear-ripened cheese.</title>
        <authorList>
            <consortium name="US DOE Joint Genome Institute (JGI-PGF)"/>
            <person name="Walter F."/>
            <person name="Albersmeier A."/>
            <person name="Kalinowski J."/>
            <person name="Ruckert C."/>
        </authorList>
    </citation>
    <scope>NUCLEOTIDE SEQUENCE</scope>
    <source>
        <strain evidence="1">JCM 3313</strain>
    </source>
</reference>
<keyword evidence="2" id="KW-1185">Reference proteome</keyword>
<dbReference type="EMBL" id="BMRG01000002">
    <property type="protein sequence ID" value="GGP44904.1"/>
    <property type="molecule type" value="Genomic_DNA"/>
</dbReference>
<dbReference type="Gene3D" id="2.60.40.2080">
    <property type="match status" value="1"/>
</dbReference>
<reference evidence="1" key="2">
    <citation type="submission" date="2020-09" db="EMBL/GenBank/DDBJ databases">
        <authorList>
            <person name="Sun Q."/>
            <person name="Ohkuma M."/>
        </authorList>
    </citation>
    <scope>NUCLEOTIDE SEQUENCE</scope>
    <source>
        <strain evidence="1">JCM 3313</strain>
    </source>
</reference>
<comment type="caution">
    <text evidence="1">The sequence shown here is derived from an EMBL/GenBank/DDBJ whole genome shotgun (WGS) entry which is preliminary data.</text>
</comment>
<evidence type="ECO:0000313" key="1">
    <source>
        <dbReference type="EMBL" id="GGP44904.1"/>
    </source>
</evidence>
<gene>
    <name evidence="1" type="ORF">GCM10010185_15830</name>
</gene>
<protein>
    <submittedName>
        <fullName evidence="1">Uncharacterized protein</fullName>
    </submittedName>
</protein>
<dbReference type="InterPro" id="IPR037221">
    <property type="entry name" value="H-type_lectin_dom_sf"/>
</dbReference>
<dbReference type="AlphaFoldDB" id="A0A918EDJ7"/>
<organism evidence="1 2">
    <name type="scientific">Saccharothrix coeruleofusca</name>
    <dbReference type="NCBI Taxonomy" id="33919"/>
    <lineage>
        <taxon>Bacteria</taxon>
        <taxon>Bacillati</taxon>
        <taxon>Actinomycetota</taxon>
        <taxon>Actinomycetes</taxon>
        <taxon>Pseudonocardiales</taxon>
        <taxon>Pseudonocardiaceae</taxon>
        <taxon>Saccharothrix</taxon>
    </lineage>
</organism>
<proteinExistence type="predicted"/>
<dbReference type="Proteomes" id="UP000639606">
    <property type="component" value="Unassembled WGS sequence"/>
</dbReference>
<accession>A0A918EDJ7</accession>
<name>A0A918EDJ7_9PSEU</name>
<sequence length="100" mass="10641">MSLIQTGALKLNSRNASETTPGDLSTFTEVTFPTPFPRGSDVIVTANVQTFNGPHTPGLRIANVTEAGFFIRMNELVALGKPLSDGVHVEETIGWIAATV</sequence>
<dbReference type="RefSeq" id="WP_189222466.1">
    <property type="nucleotide sequence ID" value="NZ_BMRG01000002.1"/>
</dbReference>